<evidence type="ECO:0000256" key="1">
    <source>
        <dbReference type="SAM" id="Coils"/>
    </source>
</evidence>
<protein>
    <recommendedName>
        <fullName evidence="5">Nuclear segregation protein Bfr1</fullName>
    </recommendedName>
</protein>
<proteinExistence type="predicted"/>
<feature type="coiled-coil region" evidence="1">
    <location>
        <begin position="19"/>
        <end position="79"/>
    </location>
</feature>
<reference evidence="3 4" key="1">
    <citation type="submission" date="2016-07" db="EMBL/GenBank/DDBJ databases">
        <title>Pervasive Adenine N6-methylation of Active Genes in Fungi.</title>
        <authorList>
            <consortium name="DOE Joint Genome Institute"/>
            <person name="Mondo S.J."/>
            <person name="Dannebaum R.O."/>
            <person name="Kuo R.C."/>
            <person name="Labutti K."/>
            <person name="Haridas S."/>
            <person name="Kuo A."/>
            <person name="Salamov A."/>
            <person name="Ahrendt S.R."/>
            <person name="Lipzen A."/>
            <person name="Sullivan W."/>
            <person name="Andreopoulos W.B."/>
            <person name="Clum A."/>
            <person name="Lindquist E."/>
            <person name="Daum C."/>
            <person name="Ramamoorthy G.K."/>
            <person name="Gryganskyi A."/>
            <person name="Culley D."/>
            <person name="Magnuson J.K."/>
            <person name="James T.Y."/>
            <person name="O'Malley M.A."/>
            <person name="Stajich J.E."/>
            <person name="Spatafora J.W."/>
            <person name="Visel A."/>
            <person name="Grigoriev I.V."/>
        </authorList>
    </citation>
    <scope>NUCLEOTIDE SEQUENCE [LARGE SCALE GENOMIC DNA]</scope>
    <source>
        <strain evidence="3 4">NRRL 3301</strain>
    </source>
</reference>
<dbReference type="GO" id="GO:0008298">
    <property type="term" value="P:intracellular mRNA localization"/>
    <property type="evidence" value="ECO:0007669"/>
    <property type="project" value="TreeGrafter"/>
</dbReference>
<feature type="coiled-coil region" evidence="1">
    <location>
        <begin position="157"/>
        <end position="280"/>
    </location>
</feature>
<sequence>MTTEIVLPTLPKHVKKPDDVAFKKELETLNVNIDKLKKQSDAIKEKINKLPAKTDNSRREDIKKELSDLRDKQAGLKQDRQTVYQQLDAINNSIRKKVSDVKSFQQRVPFKTVADVDVRIKELEQKIESGGARLVEEKKMLQEVSLLKRSRAQVEGLDEQQAAIDRERGILNEIKKNIDDSEAKKLSKRYEDLNEEFTKLNTNAKEERESRNKLYDERTRLKGLLDAEFDKLRSLRDEHRKANDEYFTFVRQYREAKRELERQRKIQQDQERKQEKLKEELELAALPAFEHEINLCDNLANFLQQFLDKSSGDVTPASTPTPTSANARQPEPLPEGMILSKKTDENYFVGSKKKGKKSSAKKEVTGDDASLKIPLPTMEGFFQIKVTIPTKVSEIPVTLDKLKERKQFYIEEQPKQTEANKQRAQEKINALLQKEKEEEESQQQEAQQDAEPAVAVAEE</sequence>
<feature type="compositionally biased region" description="Low complexity" evidence="2">
    <location>
        <begin position="443"/>
        <end position="459"/>
    </location>
</feature>
<keyword evidence="4" id="KW-1185">Reference proteome</keyword>
<accession>A0A1X2GAA9</accession>
<dbReference type="OrthoDB" id="2195113at2759"/>
<feature type="region of interest" description="Disordered" evidence="2">
    <location>
        <begin position="410"/>
        <end position="459"/>
    </location>
</feature>
<feature type="compositionally biased region" description="Low complexity" evidence="2">
    <location>
        <begin position="315"/>
        <end position="325"/>
    </location>
</feature>
<organism evidence="3 4">
    <name type="scientific">Hesseltinella vesiculosa</name>
    <dbReference type="NCBI Taxonomy" id="101127"/>
    <lineage>
        <taxon>Eukaryota</taxon>
        <taxon>Fungi</taxon>
        <taxon>Fungi incertae sedis</taxon>
        <taxon>Mucoromycota</taxon>
        <taxon>Mucoromycotina</taxon>
        <taxon>Mucoromycetes</taxon>
        <taxon>Mucorales</taxon>
        <taxon>Cunninghamellaceae</taxon>
        <taxon>Hesseltinella</taxon>
    </lineage>
</organism>
<dbReference type="PANTHER" id="PTHR31027">
    <property type="entry name" value="NUCLEAR SEGREGATION PROTEIN BFR1"/>
    <property type="match status" value="1"/>
</dbReference>
<comment type="caution">
    <text evidence="3">The sequence shown here is derived from an EMBL/GenBank/DDBJ whole genome shotgun (WGS) entry which is preliminary data.</text>
</comment>
<dbReference type="STRING" id="101127.A0A1X2GAA9"/>
<evidence type="ECO:0000256" key="2">
    <source>
        <dbReference type="SAM" id="MobiDB-lite"/>
    </source>
</evidence>
<dbReference type="Proteomes" id="UP000242146">
    <property type="component" value="Unassembled WGS sequence"/>
</dbReference>
<dbReference type="GO" id="GO:0003729">
    <property type="term" value="F:mRNA binding"/>
    <property type="evidence" value="ECO:0007669"/>
    <property type="project" value="TreeGrafter"/>
</dbReference>
<name>A0A1X2GAA9_9FUNG</name>
<feature type="region of interest" description="Disordered" evidence="2">
    <location>
        <begin position="312"/>
        <end position="341"/>
    </location>
</feature>
<gene>
    <name evidence="3" type="ORF">DM01DRAFT_1409544</name>
</gene>
<evidence type="ECO:0008006" key="5">
    <source>
        <dbReference type="Google" id="ProtNLM"/>
    </source>
</evidence>
<evidence type="ECO:0000313" key="3">
    <source>
        <dbReference type="EMBL" id="ORX49074.1"/>
    </source>
</evidence>
<evidence type="ECO:0000313" key="4">
    <source>
        <dbReference type="Proteomes" id="UP000242146"/>
    </source>
</evidence>
<dbReference type="GO" id="GO:1990904">
    <property type="term" value="C:ribonucleoprotein complex"/>
    <property type="evidence" value="ECO:0007669"/>
    <property type="project" value="TreeGrafter"/>
</dbReference>
<dbReference type="GO" id="GO:0042175">
    <property type="term" value="C:nuclear outer membrane-endoplasmic reticulum membrane network"/>
    <property type="evidence" value="ECO:0007669"/>
    <property type="project" value="TreeGrafter"/>
</dbReference>
<dbReference type="GO" id="GO:0005783">
    <property type="term" value="C:endoplasmic reticulum"/>
    <property type="evidence" value="ECO:0007669"/>
    <property type="project" value="TreeGrafter"/>
</dbReference>
<dbReference type="AlphaFoldDB" id="A0A1X2GAA9"/>
<feature type="compositionally biased region" description="Basic and acidic residues" evidence="2">
    <location>
        <begin position="410"/>
        <end position="426"/>
    </location>
</feature>
<keyword evidence="1" id="KW-0175">Coiled coil</keyword>
<dbReference type="PANTHER" id="PTHR31027:SF2">
    <property type="entry name" value="LEBERCILIN DOMAIN-CONTAINING PROTEIN"/>
    <property type="match status" value="1"/>
</dbReference>
<dbReference type="InterPro" id="IPR039604">
    <property type="entry name" value="Bfr1"/>
</dbReference>
<dbReference type="EMBL" id="MCGT01000027">
    <property type="protein sequence ID" value="ORX49074.1"/>
    <property type="molecule type" value="Genomic_DNA"/>
</dbReference>